<evidence type="ECO:0000256" key="2">
    <source>
        <dbReference type="ARBA" id="ARBA00023136"/>
    </source>
</evidence>
<gene>
    <name evidence="5" type="ORF">HNP98_002471</name>
</gene>
<evidence type="ECO:0000313" key="5">
    <source>
        <dbReference type="EMBL" id="NRT19639.1"/>
    </source>
</evidence>
<feature type="chain" id="PRO_5046050508" description="TonB-dependent receptor" evidence="4">
    <location>
        <begin position="41"/>
        <end position="581"/>
    </location>
</feature>
<feature type="signal peptide" evidence="4">
    <location>
        <begin position="1"/>
        <end position="40"/>
    </location>
</feature>
<evidence type="ECO:0000256" key="4">
    <source>
        <dbReference type="SAM" id="SignalP"/>
    </source>
</evidence>
<protein>
    <recommendedName>
        <fullName evidence="7">TonB-dependent receptor</fullName>
    </recommendedName>
</protein>
<proteinExistence type="predicted"/>
<keyword evidence="6" id="KW-1185">Reference proteome</keyword>
<dbReference type="EMBL" id="JABSNP010000010">
    <property type="protein sequence ID" value="NRT19639.1"/>
    <property type="molecule type" value="Genomic_DNA"/>
</dbReference>
<sequence>MNLLMKHFSVRGLSQRLGAPLVGAAVLAAVAGALPAAAQAQPAKPRKGGTIQEAEIEIVKDRVNELGTATRNFDKIAVPAPPKSTRAATYTYPDFRLPPDRLVPSVRVLTIKQEELTPLYGNFLKAGIGNYGTFYGRAYLHSARSADHSYGLDLKHVNSLNGPVDGKNSGVSQTSAALTGELYKGNAAFGGALDVSRERYNFYGYTGPAASPLPLPTPDAGDIKQVFTRVGARAYARNQAPGAALQYEVGVGYKYWKDNYTATESNVLLNARLGYALSTTSRFGLNADASFITDQDSLSRTRNFVQATPAYEFTAGPLAVSLGLTLGYSSDALNGVSRGAVYPALRATYAVVPDQFSVYGGFGGAIQRVTRNDLTAENPWLNRNVFVADSRRGPTGYLGFTSAPARGLELNGRFTVGTDKNLYFYLNDPLHQDKFNLVYDDRATFNANVHGEALYSAGDKLRLGARADYNYYGTHALAQPFGRPEFQATVFGTYNASDKLLLGVETYFYSANYGISYANGLADFYRATTPIYDLNLRADYRITSNLSIFAMGNNLANRQYQQFYRYPVKGINVLGGATYAF</sequence>
<accession>A0ABX2FTG7</accession>
<evidence type="ECO:0000313" key="6">
    <source>
        <dbReference type="Proteomes" id="UP000779507"/>
    </source>
</evidence>
<evidence type="ECO:0000256" key="1">
    <source>
        <dbReference type="ARBA" id="ARBA00004442"/>
    </source>
</evidence>
<comment type="subcellular location">
    <subcellularLocation>
        <location evidence="1">Cell outer membrane</location>
    </subcellularLocation>
</comment>
<evidence type="ECO:0008006" key="7">
    <source>
        <dbReference type="Google" id="ProtNLM"/>
    </source>
</evidence>
<keyword evidence="4" id="KW-0732">Signal</keyword>
<evidence type="ECO:0000256" key="3">
    <source>
        <dbReference type="ARBA" id="ARBA00023237"/>
    </source>
</evidence>
<dbReference type="Proteomes" id="UP000779507">
    <property type="component" value="Unassembled WGS sequence"/>
</dbReference>
<keyword evidence="3" id="KW-0998">Cell outer membrane</keyword>
<keyword evidence="2" id="KW-0472">Membrane</keyword>
<organism evidence="5 6">
    <name type="scientific">Hymenobacter caeli</name>
    <dbReference type="NCBI Taxonomy" id="2735894"/>
    <lineage>
        <taxon>Bacteria</taxon>
        <taxon>Pseudomonadati</taxon>
        <taxon>Bacteroidota</taxon>
        <taxon>Cytophagia</taxon>
        <taxon>Cytophagales</taxon>
        <taxon>Hymenobacteraceae</taxon>
        <taxon>Hymenobacter</taxon>
    </lineage>
</organism>
<name>A0ABX2FTG7_9BACT</name>
<dbReference type="Gene3D" id="2.40.170.20">
    <property type="entry name" value="TonB-dependent receptor, beta-barrel domain"/>
    <property type="match status" value="1"/>
</dbReference>
<reference evidence="5 6" key="1">
    <citation type="submission" date="2020-05" db="EMBL/GenBank/DDBJ databases">
        <title>Genomic Encyclopedia of Type Strains, Phase IV (KMG-V): Genome sequencing to study the core and pangenomes of soil and plant-associated prokaryotes.</title>
        <authorList>
            <person name="Whitman W."/>
        </authorList>
    </citation>
    <scope>NUCLEOTIDE SEQUENCE [LARGE SCALE GENOMIC DNA]</scope>
    <source>
        <strain evidence="5 6">9A</strain>
    </source>
</reference>
<dbReference type="SUPFAM" id="SSF56935">
    <property type="entry name" value="Porins"/>
    <property type="match status" value="1"/>
</dbReference>
<dbReference type="RefSeq" id="WP_173810352.1">
    <property type="nucleotide sequence ID" value="NZ_JABSNP010000010.1"/>
</dbReference>
<comment type="caution">
    <text evidence="5">The sequence shown here is derived from an EMBL/GenBank/DDBJ whole genome shotgun (WGS) entry which is preliminary data.</text>
</comment>
<dbReference type="InterPro" id="IPR036942">
    <property type="entry name" value="Beta-barrel_TonB_sf"/>
</dbReference>